<dbReference type="PROSITE" id="PS50206">
    <property type="entry name" value="RHODANESE_3"/>
    <property type="match status" value="1"/>
</dbReference>
<dbReference type="AlphaFoldDB" id="A0A6B2KNK6"/>
<dbReference type="InterPro" id="IPR001763">
    <property type="entry name" value="Rhodanese-like_dom"/>
</dbReference>
<keyword evidence="4" id="KW-1185">Reference proteome</keyword>
<dbReference type="SUPFAM" id="SSF52540">
    <property type="entry name" value="P-loop containing nucleoside triphosphate hydrolases"/>
    <property type="match status" value="1"/>
</dbReference>
<dbReference type="Pfam" id="PF00581">
    <property type="entry name" value="Rhodanese"/>
    <property type="match status" value="1"/>
</dbReference>
<evidence type="ECO:0000256" key="1">
    <source>
        <dbReference type="ARBA" id="ARBA00023266"/>
    </source>
</evidence>
<dbReference type="Pfam" id="PF26341">
    <property type="entry name" value="AAA_SelU"/>
    <property type="match status" value="1"/>
</dbReference>
<organism evidence="3 4">
    <name type="scientific">Crenobacter caeni</name>
    <dbReference type="NCBI Taxonomy" id="2705474"/>
    <lineage>
        <taxon>Bacteria</taxon>
        <taxon>Pseudomonadati</taxon>
        <taxon>Pseudomonadota</taxon>
        <taxon>Betaproteobacteria</taxon>
        <taxon>Neisseriales</taxon>
        <taxon>Neisseriaceae</taxon>
        <taxon>Crenobacter</taxon>
    </lineage>
</organism>
<dbReference type="Gene3D" id="3.40.250.10">
    <property type="entry name" value="Rhodanese-like domain"/>
    <property type="match status" value="1"/>
</dbReference>
<dbReference type="NCBIfam" id="NF008750">
    <property type="entry name" value="PRK11784.1-2"/>
    <property type="match status" value="1"/>
</dbReference>
<dbReference type="RefSeq" id="WP_163315023.1">
    <property type="nucleotide sequence ID" value="NZ_JAAGAA010000002.1"/>
</dbReference>
<dbReference type="GO" id="GO:0043828">
    <property type="term" value="F:tRNA 2-selenouridine synthase activity"/>
    <property type="evidence" value="ECO:0007669"/>
    <property type="project" value="InterPro"/>
</dbReference>
<sequence length="346" mass="38820">MLYKQANVAQLGEFDEVIDVRSPSEFAEDHIPGAINCPVLDDEERRIVGTLYKQDSPFAARRVGAAMVARNIARHIEEKFADRPKRWKPLIYCWRGGQRSGSMALIFAQVGWYAHQLDGGYKAYRRDLLERFDTLPASLDLRVVCGPTGSGKSRLLGALERAGRQVLDLEGLARHRGSVLGKLPDAPQPSQKHFDSLLMQAMQSLDPARPVYIESESKKIGTVALPQALFDRMHESRCVLVDAPLAERVRFLLEDYDFYVTEPARLIEQLNCLKALYPKETLEAWRALIEAGNFDALVSMLLTEHYDPLYRRSMGKHYAHLAEATPLTLATLDDAALDAAARTLDA</sequence>
<dbReference type="EMBL" id="JAAGAA010000002">
    <property type="protein sequence ID" value="NDV11765.1"/>
    <property type="molecule type" value="Genomic_DNA"/>
</dbReference>
<dbReference type="PANTHER" id="PTHR30401:SF0">
    <property type="entry name" value="TRNA 2-SELENOURIDINE SYNTHASE"/>
    <property type="match status" value="1"/>
</dbReference>
<dbReference type="SMART" id="SM00450">
    <property type="entry name" value="RHOD"/>
    <property type="match status" value="1"/>
</dbReference>
<dbReference type="PANTHER" id="PTHR30401">
    <property type="entry name" value="TRNA 2-SELENOURIDINE SYNTHASE"/>
    <property type="match status" value="1"/>
</dbReference>
<dbReference type="InterPro" id="IPR058840">
    <property type="entry name" value="AAA_SelU"/>
</dbReference>
<accession>A0A6B2KNK6</accession>
<dbReference type="InterPro" id="IPR027417">
    <property type="entry name" value="P-loop_NTPase"/>
</dbReference>
<proteinExistence type="predicted"/>
<gene>
    <name evidence="3" type="primary">mnmH</name>
    <name evidence="3" type="ORF">GZH52_02985</name>
</gene>
<dbReference type="InterPro" id="IPR036873">
    <property type="entry name" value="Rhodanese-like_dom_sf"/>
</dbReference>
<dbReference type="NCBIfam" id="TIGR03167">
    <property type="entry name" value="tRNA_sel_U_synt"/>
    <property type="match status" value="1"/>
</dbReference>
<evidence type="ECO:0000313" key="3">
    <source>
        <dbReference type="EMBL" id="NDV11765.1"/>
    </source>
</evidence>
<evidence type="ECO:0000313" key="4">
    <source>
        <dbReference type="Proteomes" id="UP000482578"/>
    </source>
</evidence>
<dbReference type="SUPFAM" id="SSF52821">
    <property type="entry name" value="Rhodanese/Cell cycle control phosphatase"/>
    <property type="match status" value="1"/>
</dbReference>
<protein>
    <submittedName>
        <fullName evidence="3">tRNA 2-selenouridine(34) synthase MnmH</fullName>
    </submittedName>
</protein>
<keyword evidence="1" id="KW-0711">Selenium</keyword>
<evidence type="ECO:0000259" key="2">
    <source>
        <dbReference type="PROSITE" id="PS50206"/>
    </source>
</evidence>
<reference evidence="3 4" key="1">
    <citation type="submission" date="2020-02" db="EMBL/GenBank/DDBJ databases">
        <authorList>
            <person name="Yang Z."/>
        </authorList>
    </citation>
    <scope>NUCLEOTIDE SEQUENCE [LARGE SCALE GENOMIC DNA]</scope>
    <source>
        <strain evidence="3 4">HX-7-9</strain>
    </source>
</reference>
<name>A0A6B2KNK6_9NEIS</name>
<comment type="caution">
    <text evidence="3">The sequence shown here is derived from an EMBL/GenBank/DDBJ whole genome shotgun (WGS) entry which is preliminary data.</text>
</comment>
<dbReference type="NCBIfam" id="NF008752">
    <property type="entry name" value="PRK11784.1-4"/>
    <property type="match status" value="1"/>
</dbReference>
<dbReference type="InterPro" id="IPR017582">
    <property type="entry name" value="SelU"/>
</dbReference>
<dbReference type="GO" id="GO:0002098">
    <property type="term" value="P:tRNA wobble uridine modification"/>
    <property type="evidence" value="ECO:0007669"/>
    <property type="project" value="InterPro"/>
</dbReference>
<feature type="domain" description="Rhodanese" evidence="2">
    <location>
        <begin position="17"/>
        <end position="133"/>
    </location>
</feature>
<dbReference type="Proteomes" id="UP000482578">
    <property type="component" value="Unassembled WGS sequence"/>
</dbReference>